<dbReference type="Proteomes" id="UP001139068">
    <property type="component" value="Unassembled WGS sequence"/>
</dbReference>
<sequence>MLATLTGKRFSDPRWIFELKFDGQRCLALRDGDPVQLLSRNRQPLNGTYPESRCPTVFSIYCTSTATAPPGCR</sequence>
<reference evidence="2" key="1">
    <citation type="journal article" date="2022" name="ISME J.">
        <title>Identification of active gaseous-alkane degraders at natural gas seeps.</title>
        <authorList>
            <person name="Farhan Ul Haque M."/>
            <person name="Hernandez M."/>
            <person name="Crombie A.T."/>
            <person name="Murrell J.C."/>
        </authorList>
    </citation>
    <scope>NUCLEOTIDE SEQUENCE</scope>
    <source>
        <strain evidence="2">ANDR5</strain>
    </source>
</reference>
<protein>
    <recommendedName>
        <fullName evidence="1">ATP-dependent DNA ligase family profile domain-containing protein</fullName>
    </recommendedName>
</protein>
<evidence type="ECO:0000259" key="1">
    <source>
        <dbReference type="Pfam" id="PF01068"/>
    </source>
</evidence>
<dbReference type="SUPFAM" id="SSF56091">
    <property type="entry name" value="DNA ligase/mRNA capping enzyme, catalytic domain"/>
    <property type="match status" value="1"/>
</dbReference>
<dbReference type="Pfam" id="PF01068">
    <property type="entry name" value="DNA_ligase_A_M"/>
    <property type="match status" value="1"/>
</dbReference>
<feature type="domain" description="ATP-dependent DNA ligase family profile" evidence="1">
    <location>
        <begin position="8"/>
        <end position="51"/>
    </location>
</feature>
<dbReference type="EMBL" id="JAIVFL010000001">
    <property type="protein sequence ID" value="MCI4674142.1"/>
    <property type="molecule type" value="Genomic_DNA"/>
</dbReference>
<comment type="caution">
    <text evidence="2">The sequence shown here is derived from an EMBL/GenBank/DDBJ whole genome shotgun (WGS) entry which is preliminary data.</text>
</comment>
<dbReference type="Gene3D" id="3.30.470.30">
    <property type="entry name" value="DNA ligase/mRNA capping enzyme"/>
    <property type="match status" value="1"/>
</dbReference>
<evidence type="ECO:0000313" key="2">
    <source>
        <dbReference type="EMBL" id="MCI4674142.1"/>
    </source>
</evidence>
<organism evidence="2 3">
    <name type="scientific">Candidatus Mycolicibacterium alkanivorans</name>
    <dbReference type="NCBI Taxonomy" id="2954114"/>
    <lineage>
        <taxon>Bacteria</taxon>
        <taxon>Bacillati</taxon>
        <taxon>Actinomycetota</taxon>
        <taxon>Actinomycetes</taxon>
        <taxon>Mycobacteriales</taxon>
        <taxon>Mycobacteriaceae</taxon>
        <taxon>Mycolicibacterium</taxon>
    </lineage>
</organism>
<dbReference type="Gene3D" id="3.30.1490.70">
    <property type="match status" value="1"/>
</dbReference>
<accession>A0ABS9YSF1</accession>
<dbReference type="InterPro" id="IPR016059">
    <property type="entry name" value="DNA_ligase_ATP-dep_CS"/>
</dbReference>
<name>A0ABS9YSF1_9MYCO</name>
<dbReference type="InterPro" id="IPR012310">
    <property type="entry name" value="DNA_ligase_ATP-dep_cent"/>
</dbReference>
<keyword evidence="3" id="KW-1185">Reference proteome</keyword>
<evidence type="ECO:0000313" key="3">
    <source>
        <dbReference type="Proteomes" id="UP001139068"/>
    </source>
</evidence>
<dbReference type="PROSITE" id="PS00697">
    <property type="entry name" value="DNA_LIGASE_A1"/>
    <property type="match status" value="1"/>
</dbReference>
<proteinExistence type="predicted"/>
<gene>
    <name evidence="2" type="ORF">K9U37_03995</name>
</gene>